<evidence type="ECO:0000313" key="1">
    <source>
        <dbReference type="EMBL" id="KAF5785034.1"/>
    </source>
</evidence>
<dbReference type="AlphaFoldDB" id="A0A9K3HUN3"/>
<reference evidence="1" key="2">
    <citation type="submission" date="2020-06" db="EMBL/GenBank/DDBJ databases">
        <title>Helianthus annuus Genome sequencing and assembly Release 2.</title>
        <authorList>
            <person name="Gouzy J."/>
            <person name="Langlade N."/>
            <person name="Munos S."/>
        </authorList>
    </citation>
    <scope>NUCLEOTIDE SEQUENCE</scope>
    <source>
        <tissue evidence="1">Leaves</tissue>
    </source>
</reference>
<protein>
    <submittedName>
        <fullName evidence="1">Uncharacterized protein</fullName>
    </submittedName>
</protein>
<keyword evidence="2" id="KW-1185">Reference proteome</keyword>
<reference evidence="1" key="1">
    <citation type="journal article" date="2017" name="Nature">
        <title>The sunflower genome provides insights into oil metabolism, flowering and Asterid evolution.</title>
        <authorList>
            <person name="Badouin H."/>
            <person name="Gouzy J."/>
            <person name="Grassa C.J."/>
            <person name="Murat F."/>
            <person name="Staton S.E."/>
            <person name="Cottret L."/>
            <person name="Lelandais-Briere C."/>
            <person name="Owens G.L."/>
            <person name="Carrere S."/>
            <person name="Mayjonade B."/>
            <person name="Legrand L."/>
            <person name="Gill N."/>
            <person name="Kane N.C."/>
            <person name="Bowers J.E."/>
            <person name="Hubner S."/>
            <person name="Bellec A."/>
            <person name="Berard A."/>
            <person name="Berges H."/>
            <person name="Blanchet N."/>
            <person name="Boniface M.C."/>
            <person name="Brunel D."/>
            <person name="Catrice O."/>
            <person name="Chaidir N."/>
            <person name="Claudel C."/>
            <person name="Donnadieu C."/>
            <person name="Faraut T."/>
            <person name="Fievet G."/>
            <person name="Helmstetter N."/>
            <person name="King M."/>
            <person name="Knapp S.J."/>
            <person name="Lai Z."/>
            <person name="Le Paslier M.C."/>
            <person name="Lippi Y."/>
            <person name="Lorenzon L."/>
            <person name="Mandel J.R."/>
            <person name="Marage G."/>
            <person name="Marchand G."/>
            <person name="Marquand E."/>
            <person name="Bret-Mestries E."/>
            <person name="Morien E."/>
            <person name="Nambeesan S."/>
            <person name="Nguyen T."/>
            <person name="Pegot-Espagnet P."/>
            <person name="Pouilly N."/>
            <person name="Raftis F."/>
            <person name="Sallet E."/>
            <person name="Schiex T."/>
            <person name="Thomas J."/>
            <person name="Vandecasteele C."/>
            <person name="Vares D."/>
            <person name="Vear F."/>
            <person name="Vautrin S."/>
            <person name="Crespi M."/>
            <person name="Mangin B."/>
            <person name="Burke J.M."/>
            <person name="Salse J."/>
            <person name="Munos S."/>
            <person name="Vincourt P."/>
            <person name="Rieseberg L.H."/>
            <person name="Langlade N.B."/>
        </authorList>
    </citation>
    <scope>NUCLEOTIDE SEQUENCE</scope>
    <source>
        <tissue evidence="1">Leaves</tissue>
    </source>
</reference>
<dbReference type="EMBL" id="MNCJ02000325">
    <property type="protein sequence ID" value="KAF5785034.1"/>
    <property type="molecule type" value="Genomic_DNA"/>
</dbReference>
<gene>
    <name evidence="1" type="ORF">HanXRQr2_Chr10g0423861</name>
</gene>
<name>A0A9K3HUN3_HELAN</name>
<organism evidence="1 2">
    <name type="scientific">Helianthus annuus</name>
    <name type="common">Common sunflower</name>
    <dbReference type="NCBI Taxonomy" id="4232"/>
    <lineage>
        <taxon>Eukaryota</taxon>
        <taxon>Viridiplantae</taxon>
        <taxon>Streptophyta</taxon>
        <taxon>Embryophyta</taxon>
        <taxon>Tracheophyta</taxon>
        <taxon>Spermatophyta</taxon>
        <taxon>Magnoliopsida</taxon>
        <taxon>eudicotyledons</taxon>
        <taxon>Gunneridae</taxon>
        <taxon>Pentapetalae</taxon>
        <taxon>asterids</taxon>
        <taxon>campanulids</taxon>
        <taxon>Asterales</taxon>
        <taxon>Asteraceae</taxon>
        <taxon>Asteroideae</taxon>
        <taxon>Heliantheae alliance</taxon>
        <taxon>Heliantheae</taxon>
        <taxon>Helianthus</taxon>
    </lineage>
</organism>
<accession>A0A9K3HUN3</accession>
<proteinExistence type="predicted"/>
<evidence type="ECO:0000313" key="2">
    <source>
        <dbReference type="Proteomes" id="UP000215914"/>
    </source>
</evidence>
<dbReference type="Gramene" id="mRNA:HanXRQr2_Chr10g0423861">
    <property type="protein sequence ID" value="mRNA:HanXRQr2_Chr10g0423861"/>
    <property type="gene ID" value="HanXRQr2_Chr10g0423861"/>
</dbReference>
<comment type="caution">
    <text evidence="1">The sequence shown here is derived from an EMBL/GenBank/DDBJ whole genome shotgun (WGS) entry which is preliminary data.</text>
</comment>
<sequence length="376" mass="40087">MSSTSVPPDIPPDLGLDSGLIGAVGSVLHSIGSVVSQVGLNDGRMDSSEGNGLGDGIAEPQVVSKVSRGFKTSESGIAFSVTLSNEDLMFLKDMLGDNWLFRMFNEKLGIGDSDLKVIFKSESDLGGFGVNFEVLLCVEGAGLVGADFEQLSGLYGSVREILAGIVQNCCSKLGLEVEVDMRDTLKFPQLDVNVNGFDLNNNGALVFMNKRKKRSIKNEGTQVKSSRVLQGNGSCIKLAVKGSEEVCKEVLPDGAAVGEMTMELSKSGKAGGVKEKIKKNGKGNESSVQDQQFRFATSVLELKYSPGSSDGKMKIEVPAFSGVKEGSREEIGVASQKPVKSSKRVSMKKLIQEKSAEVLPYRIVKSDLPWRGGKGC</sequence>
<dbReference type="Proteomes" id="UP000215914">
    <property type="component" value="Unassembled WGS sequence"/>
</dbReference>